<dbReference type="GO" id="GO:0016747">
    <property type="term" value="F:acyltransferase activity, transferring groups other than amino-acyl groups"/>
    <property type="evidence" value="ECO:0007669"/>
    <property type="project" value="InterPro"/>
</dbReference>
<evidence type="ECO:0000313" key="3">
    <source>
        <dbReference type="Proteomes" id="UP000198661"/>
    </source>
</evidence>
<dbReference type="PROSITE" id="PS51186">
    <property type="entry name" value="GNAT"/>
    <property type="match status" value="1"/>
</dbReference>
<dbReference type="Proteomes" id="UP000198661">
    <property type="component" value="Unassembled WGS sequence"/>
</dbReference>
<organism evidence="2 3">
    <name type="scientific">Planifilum fulgidum</name>
    <dbReference type="NCBI Taxonomy" id="201973"/>
    <lineage>
        <taxon>Bacteria</taxon>
        <taxon>Bacillati</taxon>
        <taxon>Bacillota</taxon>
        <taxon>Bacilli</taxon>
        <taxon>Bacillales</taxon>
        <taxon>Thermoactinomycetaceae</taxon>
        <taxon>Planifilum</taxon>
    </lineage>
</organism>
<reference evidence="2 3" key="1">
    <citation type="submission" date="2016-10" db="EMBL/GenBank/DDBJ databases">
        <authorList>
            <person name="de Groot N.N."/>
        </authorList>
    </citation>
    <scope>NUCLEOTIDE SEQUENCE [LARGE SCALE GENOMIC DNA]</scope>
    <source>
        <strain evidence="2 3">DSM 44945</strain>
    </source>
</reference>
<proteinExistence type="predicted"/>
<gene>
    <name evidence="2" type="ORF">SAMN04488025_11138</name>
</gene>
<dbReference type="Gene3D" id="3.40.630.30">
    <property type="match status" value="1"/>
</dbReference>
<sequence>MRIKSLTPEEMAAIRPSLLSFCRKYGDRRITHRALRWFRRLPHTRWKQGTLVAIATEEKRLVGVIAFGSYGLEESFIVVHPDHRNRRIGERLLAFSLQSLKKVYTRVACDNLPSLKLCFSCGLVAFRLIRGPTGKPTLCLAGGNWNPEEVPWGTSAGA</sequence>
<evidence type="ECO:0000259" key="1">
    <source>
        <dbReference type="PROSITE" id="PS51186"/>
    </source>
</evidence>
<keyword evidence="2" id="KW-0808">Transferase</keyword>
<name>A0A1I2NAK1_9BACL</name>
<dbReference type="AlphaFoldDB" id="A0A1I2NAK1"/>
<dbReference type="InterPro" id="IPR016181">
    <property type="entry name" value="Acyl_CoA_acyltransferase"/>
</dbReference>
<dbReference type="STRING" id="201973.SAMN04488025_11138"/>
<dbReference type="EMBL" id="FOOK01000011">
    <property type="protein sequence ID" value="SFF98536.1"/>
    <property type="molecule type" value="Genomic_DNA"/>
</dbReference>
<keyword evidence="3" id="KW-1185">Reference proteome</keyword>
<evidence type="ECO:0000313" key="2">
    <source>
        <dbReference type="EMBL" id="SFF98536.1"/>
    </source>
</evidence>
<feature type="domain" description="N-acetyltransferase" evidence="1">
    <location>
        <begin position="1"/>
        <end position="151"/>
    </location>
</feature>
<dbReference type="RefSeq" id="WP_092037716.1">
    <property type="nucleotide sequence ID" value="NZ_FOOK01000011.1"/>
</dbReference>
<accession>A0A1I2NAK1</accession>
<dbReference type="InterPro" id="IPR000182">
    <property type="entry name" value="GNAT_dom"/>
</dbReference>
<dbReference type="SUPFAM" id="SSF55729">
    <property type="entry name" value="Acyl-CoA N-acyltransferases (Nat)"/>
    <property type="match status" value="1"/>
</dbReference>
<protein>
    <submittedName>
        <fullName evidence="2">Acetyltransferase (GNAT) family protein</fullName>
    </submittedName>
</protein>
<dbReference type="OrthoDB" id="2869300at2"/>
<dbReference type="Pfam" id="PF00583">
    <property type="entry name" value="Acetyltransf_1"/>
    <property type="match status" value="1"/>
</dbReference>
<dbReference type="CDD" id="cd04301">
    <property type="entry name" value="NAT_SF"/>
    <property type="match status" value="1"/>
</dbReference>